<comment type="caution">
    <text evidence="9">The sequence shown here is derived from an EMBL/GenBank/DDBJ whole genome shotgun (WGS) entry which is preliminary data.</text>
</comment>
<dbReference type="GO" id="GO:0005637">
    <property type="term" value="C:nuclear inner membrane"/>
    <property type="evidence" value="ECO:0007669"/>
    <property type="project" value="TreeGrafter"/>
</dbReference>
<evidence type="ECO:0000256" key="8">
    <source>
        <dbReference type="SAM" id="Phobius"/>
    </source>
</evidence>
<accession>A0A0B2VC16</accession>
<feature type="transmembrane region" description="Helical" evidence="8">
    <location>
        <begin position="437"/>
        <end position="455"/>
    </location>
</feature>
<protein>
    <submittedName>
        <fullName evidence="9">C-mannosyltransferase dpy-19</fullName>
    </submittedName>
</protein>
<evidence type="ECO:0000313" key="9">
    <source>
        <dbReference type="EMBL" id="KHN78535.1"/>
    </source>
</evidence>
<evidence type="ECO:0000256" key="3">
    <source>
        <dbReference type="ARBA" id="ARBA00022676"/>
    </source>
</evidence>
<dbReference type="AlphaFoldDB" id="A0A0B2VC16"/>
<organism evidence="9 10">
    <name type="scientific">Toxocara canis</name>
    <name type="common">Canine roundworm</name>
    <dbReference type="NCBI Taxonomy" id="6265"/>
    <lineage>
        <taxon>Eukaryota</taxon>
        <taxon>Metazoa</taxon>
        <taxon>Ecdysozoa</taxon>
        <taxon>Nematoda</taxon>
        <taxon>Chromadorea</taxon>
        <taxon>Rhabditida</taxon>
        <taxon>Spirurina</taxon>
        <taxon>Ascaridomorpha</taxon>
        <taxon>Ascaridoidea</taxon>
        <taxon>Toxocaridae</taxon>
        <taxon>Toxocara</taxon>
    </lineage>
</organism>
<name>A0A0B2VC16_TOXCA</name>
<evidence type="ECO:0000256" key="1">
    <source>
        <dbReference type="ARBA" id="ARBA00004141"/>
    </source>
</evidence>
<dbReference type="PANTHER" id="PTHR31488">
    <property type="entry name" value="DPY-19-LIKE 1, LIKE (H. SAPIENS)"/>
    <property type="match status" value="1"/>
</dbReference>
<gene>
    <name evidence="9" type="primary">dpy-19</name>
    <name evidence="9" type="ORF">Tcan_13946</name>
</gene>
<keyword evidence="4 9" id="KW-0808">Transferase</keyword>
<feature type="transmembrane region" description="Helical" evidence="8">
    <location>
        <begin position="154"/>
        <end position="185"/>
    </location>
</feature>
<keyword evidence="5 8" id="KW-0812">Transmembrane</keyword>
<feature type="transmembrane region" description="Helical" evidence="8">
    <location>
        <begin position="205"/>
        <end position="222"/>
    </location>
</feature>
<keyword evidence="6 8" id="KW-1133">Transmembrane helix</keyword>
<dbReference type="PANTHER" id="PTHR31488:SF1">
    <property type="entry name" value="C-MANNOSYLTRANSFERASE DPY19L1"/>
    <property type="match status" value="1"/>
</dbReference>
<dbReference type="CDD" id="cd20177">
    <property type="entry name" value="Dpy19"/>
    <property type="match status" value="1"/>
</dbReference>
<evidence type="ECO:0000256" key="6">
    <source>
        <dbReference type="ARBA" id="ARBA00022989"/>
    </source>
</evidence>
<dbReference type="Proteomes" id="UP000031036">
    <property type="component" value="Unassembled WGS sequence"/>
</dbReference>
<sequence>MKPCWEVEVINIKSKRGVVLSVVHTMHISTLFENDRHFSHLADFEREMVYRTEMGLYYSYYKTLITAPTLYVGLHEITHDNVTEYGHTINTLKRFNLYPEVILGAAYRLFKRVVALTKWKAETCWRVNRGDNLPPVESCEGIGNQHYFYVWNVFALFGTVAAVVFFISIIVGGSVFGGLIAACCFFFNHGEATRVQWTPPLRESFGYPVFILQILVVTYILRNNRSGLMWTFSVAALTTTFMLFWQFAAFALSTQVGSLFGTFILDFVPTSTIATIVRGHAIGFGIAYILLFGNEMLLTSLFLSSVITFLLILGLDGTLNRIRFRPLYLLVNSVVFIGGTLGIKVAIGRAVHINDDEHIFDILRSKFTNFANFHTRLYTCAREFDFLGVDFLTPVSLTLLLPAAVVTAQLLCTYMARFELPFCLTRNGSRNKQYAEIVYNAIQCVCFAIMAGMIMRLKLFFTPHLCIMAAVLANTKFVSQAIGRRISIGLHRFILVALVAMMAVKGVQNIQKQRGIQGEYSNPEQEKLFEWIVKNTRSDAVFAGTMPVMANVKLSTNRPIVNHPHYEDAMLRARTLKVYSMYSKKPLSEVHAALKDMRVEYFVYQPELCIPHPTKPECSYRSIWDLEDPKNIDRESLCDVYERAFMTRNFTILNPFKLVYSARAYAVFKL</sequence>
<dbReference type="EMBL" id="JPKZ01002087">
    <property type="protein sequence ID" value="KHN78535.1"/>
    <property type="molecule type" value="Genomic_DNA"/>
</dbReference>
<evidence type="ECO:0000256" key="2">
    <source>
        <dbReference type="ARBA" id="ARBA00008744"/>
    </source>
</evidence>
<comment type="similarity">
    <text evidence="2">Belongs to the dpy-19 family.</text>
</comment>
<evidence type="ECO:0000313" key="10">
    <source>
        <dbReference type="Proteomes" id="UP000031036"/>
    </source>
</evidence>
<evidence type="ECO:0000256" key="7">
    <source>
        <dbReference type="ARBA" id="ARBA00023136"/>
    </source>
</evidence>
<feature type="transmembrane region" description="Helical" evidence="8">
    <location>
        <begin position="228"/>
        <end position="252"/>
    </location>
</feature>
<evidence type="ECO:0000256" key="4">
    <source>
        <dbReference type="ARBA" id="ARBA00022679"/>
    </source>
</evidence>
<feature type="transmembrane region" description="Helical" evidence="8">
    <location>
        <begin position="391"/>
        <end position="416"/>
    </location>
</feature>
<dbReference type="OMA" id="IQGCAWW"/>
<evidence type="ECO:0000256" key="5">
    <source>
        <dbReference type="ARBA" id="ARBA00022692"/>
    </source>
</evidence>
<dbReference type="InterPro" id="IPR018732">
    <property type="entry name" value="Dpy-19/Dpy-19-like"/>
</dbReference>
<dbReference type="GO" id="GO:0000030">
    <property type="term" value="F:mannosyltransferase activity"/>
    <property type="evidence" value="ECO:0007669"/>
    <property type="project" value="InterPro"/>
</dbReference>
<comment type="subcellular location">
    <subcellularLocation>
        <location evidence="1">Membrane</location>
        <topology evidence="1">Multi-pass membrane protein</topology>
    </subcellularLocation>
</comment>
<keyword evidence="3 9" id="KW-0328">Glycosyltransferase</keyword>
<keyword evidence="10" id="KW-1185">Reference proteome</keyword>
<proteinExistence type="inferred from homology"/>
<reference evidence="9 10" key="1">
    <citation type="submission" date="2014-11" db="EMBL/GenBank/DDBJ databases">
        <title>Genetic blueprint of the zoonotic pathogen Toxocara canis.</title>
        <authorList>
            <person name="Zhu X.-Q."/>
            <person name="Korhonen P.K."/>
            <person name="Cai H."/>
            <person name="Young N.D."/>
            <person name="Nejsum P."/>
            <person name="von Samson-Himmelstjerna G."/>
            <person name="Boag P.R."/>
            <person name="Tan P."/>
            <person name="Li Q."/>
            <person name="Min J."/>
            <person name="Yang Y."/>
            <person name="Wang X."/>
            <person name="Fang X."/>
            <person name="Hall R.S."/>
            <person name="Hofmann A."/>
            <person name="Sternberg P.W."/>
            <person name="Jex A.R."/>
            <person name="Gasser R.B."/>
        </authorList>
    </citation>
    <scope>NUCLEOTIDE SEQUENCE [LARGE SCALE GENOMIC DNA]</scope>
    <source>
        <strain evidence="9">PN_DK_2014</strain>
    </source>
</reference>
<feature type="transmembrane region" description="Helical" evidence="8">
    <location>
        <begin position="327"/>
        <end position="347"/>
    </location>
</feature>
<dbReference type="STRING" id="6265.A0A0B2VC16"/>
<dbReference type="Pfam" id="PF10034">
    <property type="entry name" value="Dpy19"/>
    <property type="match status" value="1"/>
</dbReference>
<dbReference type="InterPro" id="IPR047462">
    <property type="entry name" value="Dpy19"/>
</dbReference>
<dbReference type="OrthoDB" id="6019623at2759"/>
<keyword evidence="7 8" id="KW-0472">Membrane</keyword>
<feature type="transmembrane region" description="Helical" evidence="8">
    <location>
        <begin position="296"/>
        <end position="315"/>
    </location>
</feature>